<feature type="transmembrane region" description="Helical" evidence="2">
    <location>
        <begin position="115"/>
        <end position="139"/>
    </location>
</feature>
<feature type="compositionally biased region" description="Basic and acidic residues" evidence="1">
    <location>
        <begin position="261"/>
        <end position="270"/>
    </location>
</feature>
<name>A0A175K0E7_ENTHI</name>
<proteinExistence type="predicted"/>
<dbReference type="VEuPathDB" id="AmoebaDB:EHI_087000"/>
<organism evidence="3 4">
    <name type="scientific">Entamoeba histolytica</name>
    <dbReference type="NCBI Taxonomy" id="5759"/>
    <lineage>
        <taxon>Eukaryota</taxon>
        <taxon>Amoebozoa</taxon>
        <taxon>Evosea</taxon>
        <taxon>Archamoebae</taxon>
        <taxon>Mastigamoebida</taxon>
        <taxon>Entamoebidae</taxon>
        <taxon>Entamoeba</taxon>
    </lineage>
</organism>
<keyword evidence="2" id="KW-1133">Transmembrane helix</keyword>
<protein>
    <submittedName>
        <fullName evidence="3">Uncharacterized protein</fullName>
    </submittedName>
</protein>
<dbReference type="AlphaFoldDB" id="A0A175K0E7"/>
<feature type="region of interest" description="Disordered" evidence="1">
    <location>
        <begin position="261"/>
        <end position="285"/>
    </location>
</feature>
<keyword evidence="2" id="KW-0472">Membrane</keyword>
<gene>
    <name evidence="3" type="ORF">CL6EHI_087000</name>
</gene>
<evidence type="ECO:0000256" key="1">
    <source>
        <dbReference type="SAM" id="MobiDB-lite"/>
    </source>
</evidence>
<evidence type="ECO:0000256" key="2">
    <source>
        <dbReference type="SAM" id="Phobius"/>
    </source>
</evidence>
<dbReference type="VEuPathDB" id="AmoebaDB:EHI5A_273630"/>
<evidence type="ECO:0000313" key="3">
    <source>
        <dbReference type="EMBL" id="GAT99509.1"/>
    </source>
</evidence>
<feature type="transmembrane region" description="Helical" evidence="2">
    <location>
        <begin position="184"/>
        <end position="201"/>
    </location>
</feature>
<keyword evidence="2" id="KW-0812">Transmembrane</keyword>
<feature type="transmembrane region" description="Helical" evidence="2">
    <location>
        <begin position="232"/>
        <end position="256"/>
    </location>
</feature>
<dbReference type="Proteomes" id="UP000078387">
    <property type="component" value="Unassembled WGS sequence"/>
</dbReference>
<dbReference type="VEuPathDB" id="AmoebaDB:KM1_327380"/>
<reference evidence="3 4" key="1">
    <citation type="submission" date="2016-05" db="EMBL/GenBank/DDBJ databases">
        <title>First whole genome sequencing of Entamoeba histolytica HM1:IMSS-clone-6.</title>
        <authorList>
            <person name="Mukherjee Avik.K."/>
            <person name="Izumyama S."/>
            <person name="Nakada-Tsukui K."/>
            <person name="Nozaki T."/>
        </authorList>
    </citation>
    <scope>NUCLEOTIDE SEQUENCE [LARGE SCALE GENOMIC DNA]</scope>
    <source>
        <strain evidence="3 4">HM1:IMSS clone 6</strain>
    </source>
</reference>
<feature type="transmembrane region" description="Helical" evidence="2">
    <location>
        <begin position="6"/>
        <end position="31"/>
    </location>
</feature>
<evidence type="ECO:0000313" key="4">
    <source>
        <dbReference type="Proteomes" id="UP000078387"/>
    </source>
</evidence>
<sequence>MNGKVLLFNCISFIFIFTALVCVFIPTTVFYKTIATRMFSKEDIDRVLNYEIDLATSKHLSLRIENIMENIEKPLSKFAIYFSLYFTTVSAHIVNNETAQYFDMILTYIFRTTPVLSFILSVTSLLIANFIYYGMFYFIGSIISCFSKQLVEVRAFCYKFGWYLAALQLFDTFIPLVPINLFNVMYAIIGVPVHCHLFALFQSSLPDIYIRLLFGIDLVQIESMKFTADLPYLFVVLFAIGMTLAVCIFYSMYLFVHEEPTRPDPTEPKEPNTIPDKSIEAKKND</sequence>
<feature type="transmembrane region" description="Helical" evidence="2">
    <location>
        <begin position="78"/>
        <end position="95"/>
    </location>
</feature>
<dbReference type="EMBL" id="BDEQ01000001">
    <property type="protein sequence ID" value="GAT99509.1"/>
    <property type="molecule type" value="Genomic_DNA"/>
</dbReference>
<accession>A0A175K0E7</accession>
<comment type="caution">
    <text evidence="3">The sequence shown here is derived from an EMBL/GenBank/DDBJ whole genome shotgun (WGS) entry which is preliminary data.</text>
</comment>